<accession>A0A4D7B9I8</accession>
<evidence type="ECO:0000256" key="1">
    <source>
        <dbReference type="ARBA" id="ARBA00004651"/>
    </source>
</evidence>
<feature type="transmembrane region" description="Helical" evidence="6">
    <location>
        <begin position="6"/>
        <end position="26"/>
    </location>
</feature>
<dbReference type="GO" id="GO:0015171">
    <property type="term" value="F:amino acid transmembrane transporter activity"/>
    <property type="evidence" value="ECO:0007669"/>
    <property type="project" value="TreeGrafter"/>
</dbReference>
<keyword evidence="8" id="KW-1185">Reference proteome</keyword>
<feature type="transmembrane region" description="Helical" evidence="6">
    <location>
        <begin position="38"/>
        <end position="63"/>
    </location>
</feature>
<dbReference type="PANTHER" id="PTHR30086:SF20">
    <property type="entry name" value="ARGININE EXPORTER PROTEIN ARGO-RELATED"/>
    <property type="match status" value="1"/>
</dbReference>
<evidence type="ECO:0000256" key="4">
    <source>
        <dbReference type="ARBA" id="ARBA00022989"/>
    </source>
</evidence>
<dbReference type="KEGG" id="pstg:E8M01_19455"/>
<evidence type="ECO:0000256" key="5">
    <source>
        <dbReference type="ARBA" id="ARBA00023136"/>
    </source>
</evidence>
<dbReference type="PIRSF" id="PIRSF006324">
    <property type="entry name" value="LeuE"/>
    <property type="match status" value="1"/>
</dbReference>
<dbReference type="OrthoDB" id="9804822at2"/>
<protein>
    <submittedName>
        <fullName evidence="7">LysE family translocator</fullName>
    </submittedName>
</protein>
<dbReference type="Proteomes" id="UP000298781">
    <property type="component" value="Chromosome"/>
</dbReference>
<keyword evidence="2" id="KW-1003">Cell membrane</keyword>
<feature type="transmembrane region" description="Helical" evidence="6">
    <location>
        <begin position="150"/>
        <end position="176"/>
    </location>
</feature>
<reference evidence="7 8" key="1">
    <citation type="submission" date="2019-04" db="EMBL/GenBank/DDBJ databases">
        <title>Phreatobacter aquaticus sp. nov.</title>
        <authorList>
            <person name="Choi A."/>
        </authorList>
    </citation>
    <scope>NUCLEOTIDE SEQUENCE [LARGE SCALE GENOMIC DNA]</scope>
    <source>
        <strain evidence="7 8">KCTC 52518</strain>
    </source>
</reference>
<sequence length="211" mass="21957">MADLGIFVGALAIAYLVPGPDMVLLLETGALRGRGQALATAAGLALARAAHVALAALGLAALLRTSPWTFEVVRLAGAAYLIWLGIAMLGASSLLPPEARPGAGRAAPSYRIALRRGLLTNITNPKALLFCSVLLPQFIRPDQGAVAGQFLLLGTILVGIGLAFDIVLALAGAAIGRWLSRYPLAQTLQRWAFAMLLIGFGARLALSSRPQ</sequence>
<feature type="transmembrane region" description="Helical" evidence="6">
    <location>
        <begin position="75"/>
        <end position="95"/>
    </location>
</feature>
<dbReference type="PANTHER" id="PTHR30086">
    <property type="entry name" value="ARGININE EXPORTER PROTEIN ARGO"/>
    <property type="match status" value="1"/>
</dbReference>
<feature type="transmembrane region" description="Helical" evidence="6">
    <location>
        <begin position="188"/>
        <end position="206"/>
    </location>
</feature>
<dbReference type="InterPro" id="IPR001123">
    <property type="entry name" value="LeuE-type"/>
</dbReference>
<dbReference type="RefSeq" id="WP_136961640.1">
    <property type="nucleotide sequence ID" value="NZ_CP039690.1"/>
</dbReference>
<evidence type="ECO:0000256" key="2">
    <source>
        <dbReference type="ARBA" id="ARBA00022475"/>
    </source>
</evidence>
<organism evidence="7 8">
    <name type="scientific">Phreatobacter stygius</name>
    <dbReference type="NCBI Taxonomy" id="1940610"/>
    <lineage>
        <taxon>Bacteria</taxon>
        <taxon>Pseudomonadati</taxon>
        <taxon>Pseudomonadota</taxon>
        <taxon>Alphaproteobacteria</taxon>
        <taxon>Hyphomicrobiales</taxon>
        <taxon>Phreatobacteraceae</taxon>
        <taxon>Phreatobacter</taxon>
    </lineage>
</organism>
<evidence type="ECO:0000313" key="8">
    <source>
        <dbReference type="Proteomes" id="UP000298781"/>
    </source>
</evidence>
<name>A0A4D7B9I8_9HYPH</name>
<proteinExistence type="predicted"/>
<keyword evidence="5 6" id="KW-0472">Membrane</keyword>
<dbReference type="EMBL" id="CP039690">
    <property type="protein sequence ID" value="QCI66196.1"/>
    <property type="molecule type" value="Genomic_DNA"/>
</dbReference>
<evidence type="ECO:0000313" key="7">
    <source>
        <dbReference type="EMBL" id="QCI66196.1"/>
    </source>
</evidence>
<dbReference type="Pfam" id="PF01810">
    <property type="entry name" value="LysE"/>
    <property type="match status" value="1"/>
</dbReference>
<dbReference type="AlphaFoldDB" id="A0A4D7B9I8"/>
<keyword evidence="3 6" id="KW-0812">Transmembrane</keyword>
<evidence type="ECO:0000256" key="3">
    <source>
        <dbReference type="ARBA" id="ARBA00022692"/>
    </source>
</evidence>
<gene>
    <name evidence="7" type="ORF">E8M01_19455</name>
</gene>
<evidence type="ECO:0000256" key="6">
    <source>
        <dbReference type="SAM" id="Phobius"/>
    </source>
</evidence>
<dbReference type="GO" id="GO:0005886">
    <property type="term" value="C:plasma membrane"/>
    <property type="evidence" value="ECO:0007669"/>
    <property type="project" value="UniProtKB-SubCell"/>
</dbReference>
<comment type="subcellular location">
    <subcellularLocation>
        <location evidence="1">Cell membrane</location>
        <topology evidence="1">Multi-pass membrane protein</topology>
    </subcellularLocation>
</comment>
<keyword evidence="4 6" id="KW-1133">Transmembrane helix</keyword>